<organism evidence="1 2">
    <name type="scientific">Caenorhabditis japonica</name>
    <dbReference type="NCBI Taxonomy" id="281687"/>
    <lineage>
        <taxon>Eukaryota</taxon>
        <taxon>Metazoa</taxon>
        <taxon>Ecdysozoa</taxon>
        <taxon>Nematoda</taxon>
        <taxon>Chromadorea</taxon>
        <taxon>Rhabditida</taxon>
        <taxon>Rhabditina</taxon>
        <taxon>Rhabditomorpha</taxon>
        <taxon>Rhabditoidea</taxon>
        <taxon>Rhabditidae</taxon>
        <taxon>Peloderinae</taxon>
        <taxon>Caenorhabditis</taxon>
    </lineage>
</organism>
<reference evidence="1" key="2">
    <citation type="submission" date="2022-06" db="UniProtKB">
        <authorList>
            <consortium name="EnsemblMetazoa"/>
        </authorList>
    </citation>
    <scope>IDENTIFICATION</scope>
    <source>
        <strain evidence="1">DF5081</strain>
    </source>
</reference>
<name>A0A8R1DRX3_CAEJA</name>
<dbReference type="Proteomes" id="UP000005237">
    <property type="component" value="Unassembled WGS sequence"/>
</dbReference>
<dbReference type="EnsemblMetazoa" id="CJA10215.1">
    <property type="protein sequence ID" value="CJA10215.1"/>
    <property type="gene ID" value="WBGene00129419"/>
</dbReference>
<evidence type="ECO:0000313" key="1">
    <source>
        <dbReference type="EnsemblMetazoa" id="CJA10215.1"/>
    </source>
</evidence>
<sequence>MNTPKLEAHLPNWSFWLVGSAFRWQSAVHFPSSFFYDLPYESGLLQRNRSVTAKDLSKRCTRQEFRMDEMDRRRQPIWGQ</sequence>
<proteinExistence type="predicted"/>
<accession>A0A8R1DRX3</accession>
<keyword evidence="2" id="KW-1185">Reference proteome</keyword>
<evidence type="ECO:0000313" key="2">
    <source>
        <dbReference type="Proteomes" id="UP000005237"/>
    </source>
</evidence>
<reference evidence="2" key="1">
    <citation type="submission" date="2010-08" db="EMBL/GenBank/DDBJ databases">
        <authorList>
            <consortium name="Caenorhabditis japonica Sequencing Consortium"/>
            <person name="Wilson R.K."/>
        </authorList>
    </citation>
    <scope>NUCLEOTIDE SEQUENCE [LARGE SCALE GENOMIC DNA]</scope>
    <source>
        <strain evidence="2">DF5081</strain>
    </source>
</reference>
<protein>
    <submittedName>
        <fullName evidence="1">Uncharacterized protein</fullName>
    </submittedName>
</protein>
<dbReference type="AlphaFoldDB" id="A0A8R1DRX3"/>